<evidence type="ECO:0000313" key="2">
    <source>
        <dbReference type="EMBL" id="KAK7424472.1"/>
    </source>
</evidence>
<dbReference type="Pfam" id="PF11951">
    <property type="entry name" value="Fungal_trans_2"/>
    <property type="match status" value="1"/>
</dbReference>
<protein>
    <submittedName>
        <fullName evidence="2">Uncharacterized protein</fullName>
    </submittedName>
</protein>
<evidence type="ECO:0000256" key="1">
    <source>
        <dbReference type="ARBA" id="ARBA00023242"/>
    </source>
</evidence>
<reference evidence="2 3" key="1">
    <citation type="journal article" date="2025" name="Microbiol. Resour. Announc.">
        <title>Draft genome sequences for Neonectria magnoliae and Neonectria punicea, canker pathogens of Liriodendron tulipifera and Acer saccharum in West Virginia.</title>
        <authorList>
            <person name="Petronek H.M."/>
            <person name="Kasson M.T."/>
            <person name="Metheny A.M."/>
            <person name="Stauder C.M."/>
            <person name="Lovett B."/>
            <person name="Lynch S.C."/>
            <person name="Garnas J.R."/>
            <person name="Kasson L.R."/>
            <person name="Stajich J.E."/>
        </authorList>
    </citation>
    <scope>NUCLEOTIDE SEQUENCE [LARGE SCALE GENOMIC DNA]</scope>
    <source>
        <strain evidence="2 3">NRRL 64653</strain>
    </source>
</reference>
<name>A0ABR1HUH7_9HYPO</name>
<gene>
    <name evidence="2" type="ORF">QQX98_000437</name>
</gene>
<dbReference type="Proteomes" id="UP001498476">
    <property type="component" value="Unassembled WGS sequence"/>
</dbReference>
<organism evidence="2 3">
    <name type="scientific">Neonectria punicea</name>
    <dbReference type="NCBI Taxonomy" id="979145"/>
    <lineage>
        <taxon>Eukaryota</taxon>
        <taxon>Fungi</taxon>
        <taxon>Dikarya</taxon>
        <taxon>Ascomycota</taxon>
        <taxon>Pezizomycotina</taxon>
        <taxon>Sordariomycetes</taxon>
        <taxon>Hypocreomycetidae</taxon>
        <taxon>Hypocreales</taxon>
        <taxon>Nectriaceae</taxon>
        <taxon>Neonectria</taxon>
    </lineage>
</organism>
<comment type="caution">
    <text evidence="2">The sequence shown here is derived from an EMBL/GenBank/DDBJ whole genome shotgun (WGS) entry which is preliminary data.</text>
</comment>
<dbReference type="EMBL" id="JAZAVJ010000004">
    <property type="protein sequence ID" value="KAK7424472.1"/>
    <property type="molecule type" value="Genomic_DNA"/>
</dbReference>
<evidence type="ECO:0000313" key="3">
    <source>
        <dbReference type="Proteomes" id="UP001498476"/>
    </source>
</evidence>
<proteinExistence type="predicted"/>
<dbReference type="InterPro" id="IPR052400">
    <property type="entry name" value="Zn2-C6_fungal_TF"/>
</dbReference>
<dbReference type="PANTHER" id="PTHR47657:SF7">
    <property type="entry name" value="STEROL REGULATORY ELEMENT-BINDING PROTEIN ECM22"/>
    <property type="match status" value="1"/>
</dbReference>
<keyword evidence="1" id="KW-0539">Nucleus</keyword>
<accession>A0ABR1HUH7</accession>
<sequence length="310" mass="35688">MGTSTGLELELLHNFTVSTASTFSLDPSIRTLWRVDVPKIGFSTPYILNGIMALSALHMARFDQGRRTYLLNRSTQYQTASLKEALPLIPSITTQNCSHLFLFGVLTLLTNLASPIKEDDILVVGSGVVPKWLFLLRGIYALIQAEEKTLRSSAISLIFRATATTREFWSSHIPVENEMLSELEAGIHTRTRNEQAKQDILLEALEALKRSYTFSDNYRFKEQGKLRGVYQWLFAISDGYLKLLKDMDNEALCILAYFSILLRELEKYWWIEGWGVHLIKRIYHMLDDQYRLYIRPAVEEIGWVPEASWR</sequence>
<dbReference type="InterPro" id="IPR021858">
    <property type="entry name" value="Fun_TF"/>
</dbReference>
<keyword evidence="3" id="KW-1185">Reference proteome</keyword>
<dbReference type="PANTHER" id="PTHR47657">
    <property type="entry name" value="STEROL REGULATORY ELEMENT-BINDING PROTEIN ECM22"/>
    <property type="match status" value="1"/>
</dbReference>